<sequence>MLLTVIFLILVLYFEWSHFERERRRQIQFVADELKLKTDNLIEEALKSAYSFPLYGRNFHDCKNDLIYRLRSVVFNHPAISAIVISDIHNKVICSTLGKNYSLPPPSAVSPTLFGPLAIDDLRENAFLLQQKLGDYYLGIYIVQPIIQKILNSVPNEIIFSGLYSQSQKKFVLYHGMDPGGVLANLNSSNLVQAQLQNLDEFKIILLVHQKHFTAGFLYHLLFAVLIILLVSYLLYLQIRNILNKRFSLGHAINTAIKNNSFQPVYQPVMDCEQNKYCGAEILLRWKTDVHEIMPDLFIEEAEQSGLIVPMTLQVLRKAFKETHLFLSTKPDFHLAVNLSAAHFQDNDFFIQFYQLCEQYEIRPQQIMIELTERELFDQTNKKLMARMHELRTRGHSLAIDDFGTGHASIKYLQHFPFNYLKIDKIFIHAIGTGAITENLNQAIIHMGNSLKLEIIAEGVETKEQFIFLRQCQVRFMQGWFFEKAVPYEHLIKILMD</sequence>
<dbReference type="SUPFAM" id="SSF141868">
    <property type="entry name" value="EAL domain-like"/>
    <property type="match status" value="1"/>
</dbReference>
<keyword evidence="1" id="KW-0812">Transmembrane</keyword>
<dbReference type="EMBL" id="LN681225">
    <property type="protein sequence ID" value="CEK10714.1"/>
    <property type="molecule type" value="Genomic_DNA"/>
</dbReference>
<keyword evidence="4" id="KW-1185">Reference proteome</keyword>
<dbReference type="PATRIC" id="fig|449.7.peg.1965"/>
<dbReference type="PROSITE" id="PS50883">
    <property type="entry name" value="EAL"/>
    <property type="match status" value="1"/>
</dbReference>
<name>A0A0A8UVC8_LEGHA</name>
<evidence type="ECO:0000313" key="4">
    <source>
        <dbReference type="Proteomes" id="UP000032803"/>
    </source>
</evidence>
<dbReference type="HOGENOM" id="CLU_000445_131_0_6"/>
<dbReference type="Proteomes" id="UP000032803">
    <property type="component" value="Chromosome I"/>
</dbReference>
<feature type="transmembrane region" description="Helical" evidence="1">
    <location>
        <begin position="217"/>
        <end position="237"/>
    </location>
</feature>
<accession>A0A0A8UVC8</accession>
<keyword evidence="1" id="KW-0472">Membrane</keyword>
<dbReference type="Gene3D" id="3.20.20.450">
    <property type="entry name" value="EAL domain"/>
    <property type="match status" value="1"/>
</dbReference>
<dbReference type="PANTHER" id="PTHR33121:SF79">
    <property type="entry name" value="CYCLIC DI-GMP PHOSPHODIESTERASE PDED-RELATED"/>
    <property type="match status" value="1"/>
</dbReference>
<reference evidence="4" key="1">
    <citation type="submission" date="2014-09" db="EMBL/GenBank/DDBJ databases">
        <authorList>
            <person name="Gomez-Valero L."/>
        </authorList>
    </citation>
    <scope>NUCLEOTIDE SEQUENCE [LARGE SCALE GENOMIC DNA]</scope>
    <source>
        <strain evidence="4">ATCC35250</strain>
    </source>
</reference>
<dbReference type="KEGG" id="lha:LHA_1674"/>
<dbReference type="OrthoDB" id="675397at2"/>
<dbReference type="PANTHER" id="PTHR33121">
    <property type="entry name" value="CYCLIC DI-GMP PHOSPHODIESTERASE PDEF"/>
    <property type="match status" value="1"/>
</dbReference>
<dbReference type="SMART" id="SM00052">
    <property type="entry name" value="EAL"/>
    <property type="match status" value="1"/>
</dbReference>
<keyword evidence="1" id="KW-1133">Transmembrane helix</keyword>
<dbReference type="AlphaFoldDB" id="A0A0A8UVC8"/>
<gene>
    <name evidence="3" type="ORF">LHA_1674</name>
</gene>
<dbReference type="CDD" id="cd01948">
    <property type="entry name" value="EAL"/>
    <property type="match status" value="1"/>
</dbReference>
<feature type="domain" description="EAL" evidence="2">
    <location>
        <begin position="246"/>
        <end position="497"/>
    </location>
</feature>
<protein>
    <submittedName>
        <fullName evidence="3">EAL domain protein</fullName>
    </submittedName>
</protein>
<dbReference type="InterPro" id="IPR035919">
    <property type="entry name" value="EAL_sf"/>
</dbReference>
<dbReference type="RefSeq" id="WP_045106044.1">
    <property type="nucleotide sequence ID" value="NZ_LNYF01000014.1"/>
</dbReference>
<organism evidence="3 4">
    <name type="scientific">Legionella hackeliae</name>
    <dbReference type="NCBI Taxonomy" id="449"/>
    <lineage>
        <taxon>Bacteria</taxon>
        <taxon>Pseudomonadati</taxon>
        <taxon>Pseudomonadota</taxon>
        <taxon>Gammaproteobacteria</taxon>
        <taxon>Legionellales</taxon>
        <taxon>Legionellaceae</taxon>
        <taxon>Legionella</taxon>
    </lineage>
</organism>
<evidence type="ECO:0000259" key="2">
    <source>
        <dbReference type="PROSITE" id="PS50883"/>
    </source>
</evidence>
<dbReference type="InterPro" id="IPR050706">
    <property type="entry name" value="Cyclic-di-GMP_PDE-like"/>
</dbReference>
<proteinExistence type="predicted"/>
<dbReference type="Pfam" id="PF00563">
    <property type="entry name" value="EAL"/>
    <property type="match status" value="1"/>
</dbReference>
<dbReference type="STRING" id="449.LHA_1674"/>
<evidence type="ECO:0000313" key="3">
    <source>
        <dbReference type="EMBL" id="CEK10714.1"/>
    </source>
</evidence>
<evidence type="ECO:0000256" key="1">
    <source>
        <dbReference type="SAM" id="Phobius"/>
    </source>
</evidence>
<dbReference type="InterPro" id="IPR001633">
    <property type="entry name" value="EAL_dom"/>
</dbReference>
<dbReference type="GO" id="GO:0071111">
    <property type="term" value="F:cyclic-guanylate-specific phosphodiesterase activity"/>
    <property type="evidence" value="ECO:0007669"/>
    <property type="project" value="InterPro"/>
</dbReference>